<keyword evidence="1" id="KW-1133">Transmembrane helix</keyword>
<dbReference type="Gene3D" id="2.70.98.50">
    <property type="entry name" value="putative glycoside hydrolase family protein from bacillus halodurans"/>
    <property type="match status" value="1"/>
</dbReference>
<sequence>MGAKTTRPARGQGGSMLPAHDVIKVQRHDRHGARPDALKAFLLLASCLLAFLYLPPDLWTSVMRMLKERLALLVGAGTAQSAPPGFPSSGNGLWYRQPGKDWNTELLPIGNGYLAAMIPGGTHQEVTQLNLESLWTGGPFQDPAYNGSNWPASRRGKLAKEMQQIRNSIFASLTGTIDNVEELAVPIGDYGSYAGAGYLLSTLDVSGRVSDYFRWLDLDNAVARTQWTQNGTSFLRTSFCSNPAQACIEHINASNTLPTLTYALSTTLEAGLPVPNVTCLDSSTLDIRGQVGAPGMVYELLARVQAPSAAR</sequence>
<feature type="domain" description="Glycosyl hydrolase family 95 N-terminal" evidence="2">
    <location>
        <begin position="93"/>
        <end position="307"/>
    </location>
</feature>
<dbReference type="Proteomes" id="UP000298061">
    <property type="component" value="Unassembled WGS sequence"/>
</dbReference>
<feature type="transmembrane region" description="Helical" evidence="1">
    <location>
        <begin position="37"/>
        <end position="54"/>
    </location>
</feature>
<dbReference type="PANTHER" id="PTHR31084:SF3">
    <property type="entry name" value="ALPHA-FUCOSIDASE A"/>
    <property type="match status" value="1"/>
</dbReference>
<dbReference type="PANTHER" id="PTHR31084">
    <property type="entry name" value="ALPHA-L-FUCOSIDASE 2"/>
    <property type="match status" value="1"/>
</dbReference>
<reference evidence="3 4" key="1">
    <citation type="submission" date="2019-02" db="EMBL/GenBank/DDBJ databases">
        <title>Genome sequencing of the rare red list fungi Hericium alpestre (H. flagellum).</title>
        <authorList>
            <person name="Buettner E."/>
            <person name="Kellner H."/>
        </authorList>
    </citation>
    <scope>NUCLEOTIDE SEQUENCE [LARGE SCALE GENOMIC DNA]</scope>
    <source>
        <strain evidence="3 4">DSM 108284</strain>
    </source>
</reference>
<protein>
    <recommendedName>
        <fullName evidence="2">Glycosyl hydrolase family 95 N-terminal domain-containing protein</fullName>
    </recommendedName>
</protein>
<dbReference type="InterPro" id="IPR027414">
    <property type="entry name" value="GH95_N_dom"/>
</dbReference>
<name>A0A4Y9ZR49_9AGAM</name>
<gene>
    <name evidence="3" type="ORF">EWM64_g7300</name>
</gene>
<organism evidence="3 4">
    <name type="scientific">Hericium alpestre</name>
    <dbReference type="NCBI Taxonomy" id="135208"/>
    <lineage>
        <taxon>Eukaryota</taxon>
        <taxon>Fungi</taxon>
        <taxon>Dikarya</taxon>
        <taxon>Basidiomycota</taxon>
        <taxon>Agaricomycotina</taxon>
        <taxon>Agaricomycetes</taxon>
        <taxon>Russulales</taxon>
        <taxon>Hericiaceae</taxon>
        <taxon>Hericium</taxon>
    </lineage>
</organism>
<proteinExistence type="predicted"/>
<dbReference type="OrthoDB" id="3206559at2759"/>
<keyword evidence="1" id="KW-0812">Transmembrane</keyword>
<feature type="non-terminal residue" evidence="3">
    <location>
        <position position="311"/>
    </location>
</feature>
<keyword evidence="4" id="KW-1185">Reference proteome</keyword>
<dbReference type="Pfam" id="PF14498">
    <property type="entry name" value="Glyco_hyd_65N_2"/>
    <property type="match status" value="1"/>
</dbReference>
<evidence type="ECO:0000259" key="2">
    <source>
        <dbReference type="Pfam" id="PF14498"/>
    </source>
</evidence>
<dbReference type="EMBL" id="SFCI01001122">
    <property type="protein sequence ID" value="TFY76710.1"/>
    <property type="molecule type" value="Genomic_DNA"/>
</dbReference>
<evidence type="ECO:0000313" key="4">
    <source>
        <dbReference type="Proteomes" id="UP000298061"/>
    </source>
</evidence>
<accession>A0A4Y9ZR49</accession>
<keyword evidence="1" id="KW-0472">Membrane</keyword>
<dbReference type="GO" id="GO:0004560">
    <property type="term" value="F:alpha-L-fucosidase activity"/>
    <property type="evidence" value="ECO:0007669"/>
    <property type="project" value="TreeGrafter"/>
</dbReference>
<dbReference type="STRING" id="135208.A0A4Y9ZR49"/>
<dbReference type="AlphaFoldDB" id="A0A4Y9ZR49"/>
<evidence type="ECO:0000313" key="3">
    <source>
        <dbReference type="EMBL" id="TFY76710.1"/>
    </source>
</evidence>
<evidence type="ECO:0000256" key="1">
    <source>
        <dbReference type="SAM" id="Phobius"/>
    </source>
</evidence>
<comment type="caution">
    <text evidence="3">The sequence shown here is derived from an EMBL/GenBank/DDBJ whole genome shotgun (WGS) entry which is preliminary data.</text>
</comment>